<name>A0A9X0QF25_9BACT</name>
<dbReference type="PANTHER" id="PTHR11142:SF0">
    <property type="entry name" value="TRNA PSEUDOURIDINE SYNTHASE-LIKE 1"/>
    <property type="match status" value="1"/>
</dbReference>
<feature type="binding site" evidence="4">
    <location>
        <position position="110"/>
    </location>
    <ligand>
        <name>substrate</name>
    </ligand>
</feature>
<dbReference type="InterPro" id="IPR020094">
    <property type="entry name" value="TruA/RsuA/RluB/E/F_N"/>
</dbReference>
<dbReference type="Proteomes" id="UP000535182">
    <property type="component" value="Unassembled WGS sequence"/>
</dbReference>
<dbReference type="GO" id="GO:0003723">
    <property type="term" value="F:RNA binding"/>
    <property type="evidence" value="ECO:0007669"/>
    <property type="project" value="InterPro"/>
</dbReference>
<dbReference type="InterPro" id="IPR001406">
    <property type="entry name" value="PsdUridine_synth_TruA"/>
</dbReference>
<dbReference type="InterPro" id="IPR020103">
    <property type="entry name" value="PsdUridine_synth_cat_dom_sf"/>
</dbReference>
<dbReference type="PANTHER" id="PTHR11142">
    <property type="entry name" value="PSEUDOURIDYLATE SYNTHASE"/>
    <property type="match status" value="1"/>
</dbReference>
<dbReference type="CDD" id="cd02570">
    <property type="entry name" value="PseudoU_synth_EcTruA"/>
    <property type="match status" value="1"/>
</dbReference>
<dbReference type="GO" id="GO:0160147">
    <property type="term" value="F:tRNA pseudouridine(38-40) synthase activity"/>
    <property type="evidence" value="ECO:0007669"/>
    <property type="project" value="UniProtKB-EC"/>
</dbReference>
<dbReference type="SUPFAM" id="SSF55120">
    <property type="entry name" value="Pseudouridine synthase"/>
    <property type="match status" value="1"/>
</dbReference>
<keyword evidence="2 4" id="KW-0819">tRNA processing</keyword>
<evidence type="ECO:0000256" key="2">
    <source>
        <dbReference type="ARBA" id="ARBA00022694"/>
    </source>
</evidence>
<comment type="catalytic activity">
    <reaction evidence="4 5">
        <text>uridine(38/39/40) in tRNA = pseudouridine(38/39/40) in tRNA</text>
        <dbReference type="Rhea" id="RHEA:22376"/>
        <dbReference type="Rhea" id="RHEA-COMP:10085"/>
        <dbReference type="Rhea" id="RHEA-COMP:10087"/>
        <dbReference type="ChEBI" id="CHEBI:65314"/>
        <dbReference type="ChEBI" id="CHEBI:65315"/>
        <dbReference type="EC" id="5.4.99.12"/>
    </reaction>
</comment>
<dbReference type="AlphaFoldDB" id="A0A9X0QF25"/>
<dbReference type="EC" id="5.4.99.12" evidence="4"/>
<comment type="subunit">
    <text evidence="4">Homodimer.</text>
</comment>
<feature type="active site" description="Nucleophile" evidence="4">
    <location>
        <position position="52"/>
    </location>
</feature>
<feature type="domain" description="Pseudouridine synthase I TruA alpha/beta" evidence="7">
    <location>
        <begin position="236"/>
        <end position="315"/>
    </location>
</feature>
<gene>
    <name evidence="4" type="primary">truA</name>
    <name evidence="8" type="ORF">HDF14_002840</name>
</gene>
<dbReference type="GO" id="GO:0031119">
    <property type="term" value="P:tRNA pseudouridine synthesis"/>
    <property type="evidence" value="ECO:0007669"/>
    <property type="project" value="UniProtKB-UniRule"/>
</dbReference>
<dbReference type="Gene3D" id="3.30.70.660">
    <property type="entry name" value="Pseudouridine synthase I, catalytic domain, C-terminal subdomain"/>
    <property type="match status" value="2"/>
</dbReference>
<feature type="domain" description="Pseudouridine synthase I TruA alpha/beta" evidence="7">
    <location>
        <begin position="9"/>
        <end position="102"/>
    </location>
</feature>
<comment type="caution">
    <text evidence="4">Lacks conserved residue(s) required for the propagation of feature annotation.</text>
</comment>
<evidence type="ECO:0000259" key="7">
    <source>
        <dbReference type="Pfam" id="PF01416"/>
    </source>
</evidence>
<dbReference type="FunFam" id="3.30.70.580:FF:000001">
    <property type="entry name" value="tRNA pseudouridine synthase A"/>
    <property type="match status" value="1"/>
</dbReference>
<dbReference type="Pfam" id="PF01416">
    <property type="entry name" value="PseudoU_synth_1"/>
    <property type="match status" value="2"/>
</dbReference>
<dbReference type="RefSeq" id="WP_183977541.1">
    <property type="nucleotide sequence ID" value="NZ_JACHEB010000006.1"/>
</dbReference>
<sequence length="315" mass="34602">MPHWKTILTYDGSPYNGWQIQPALPTVQGTLAQAIHRITGETVLPQGSGRTDTGVHALAQVATFSLIAPIPAANLHRALNRALPPSIRILSVEPVPEDFHARHSARRKTYEYRILPCESHPEDRICPPMLAPYVWAYRFPLEIAPLQQAAAHILGTHDFTSFAAVDPDLTTRTRSQQETAPAEANSTHKPAAEDIVTKNVVTNDLSSVSNIVISTEVGELADEVKKPAFLPPIPTDNTRTIFHSAWHQQEDILIYRVTGSGFLHHMVRNLIGTFVEAAANRLHPDAISKILAARNRSAAGPTAPARGLFLVEVEY</sequence>
<evidence type="ECO:0000256" key="3">
    <source>
        <dbReference type="ARBA" id="ARBA00023235"/>
    </source>
</evidence>
<dbReference type="Gene3D" id="3.30.70.580">
    <property type="entry name" value="Pseudouridine synthase I, catalytic domain, N-terminal subdomain"/>
    <property type="match status" value="1"/>
</dbReference>
<dbReference type="InterPro" id="IPR020097">
    <property type="entry name" value="PsdUridine_synth_TruA_a/b_dom"/>
</dbReference>
<protein>
    <recommendedName>
        <fullName evidence="4">tRNA pseudouridine synthase A</fullName>
        <ecNumber evidence="4">5.4.99.12</ecNumber>
    </recommendedName>
    <alternativeName>
        <fullName evidence="4">tRNA pseudouridine(38-40) synthase</fullName>
    </alternativeName>
    <alternativeName>
        <fullName evidence="4">tRNA pseudouridylate synthase I</fullName>
    </alternativeName>
    <alternativeName>
        <fullName evidence="4">tRNA-uridine isomerase I</fullName>
    </alternativeName>
</protein>
<dbReference type="HAMAP" id="MF_00171">
    <property type="entry name" value="TruA"/>
    <property type="match status" value="1"/>
</dbReference>
<dbReference type="EMBL" id="JACHEB010000006">
    <property type="protein sequence ID" value="MBB5329222.1"/>
    <property type="molecule type" value="Genomic_DNA"/>
</dbReference>
<reference evidence="8 9" key="1">
    <citation type="submission" date="2020-08" db="EMBL/GenBank/DDBJ databases">
        <title>Genomic Encyclopedia of Type Strains, Phase IV (KMG-V): Genome sequencing to study the core and pangenomes of soil and plant-associated prokaryotes.</title>
        <authorList>
            <person name="Whitman W."/>
        </authorList>
    </citation>
    <scope>NUCLEOTIDE SEQUENCE [LARGE SCALE GENOMIC DNA]</scope>
    <source>
        <strain evidence="8 9">X5P2</strain>
    </source>
</reference>
<evidence type="ECO:0000313" key="8">
    <source>
        <dbReference type="EMBL" id="MBB5329222.1"/>
    </source>
</evidence>
<keyword evidence="3 4" id="KW-0413">Isomerase</keyword>
<evidence type="ECO:0000256" key="1">
    <source>
        <dbReference type="ARBA" id="ARBA00009375"/>
    </source>
</evidence>
<keyword evidence="9" id="KW-1185">Reference proteome</keyword>
<dbReference type="InterPro" id="IPR020095">
    <property type="entry name" value="PsdUridine_synth_TruA_C"/>
</dbReference>
<evidence type="ECO:0000313" key="9">
    <source>
        <dbReference type="Proteomes" id="UP000535182"/>
    </source>
</evidence>
<feature type="compositionally biased region" description="Polar residues" evidence="6">
    <location>
        <begin position="171"/>
        <end position="188"/>
    </location>
</feature>
<organism evidence="8 9">
    <name type="scientific">Tunturiibacter gelidiferens</name>
    <dbReference type="NCBI Taxonomy" id="3069689"/>
    <lineage>
        <taxon>Bacteria</taxon>
        <taxon>Pseudomonadati</taxon>
        <taxon>Acidobacteriota</taxon>
        <taxon>Terriglobia</taxon>
        <taxon>Terriglobales</taxon>
        <taxon>Acidobacteriaceae</taxon>
        <taxon>Tunturiibacter</taxon>
    </lineage>
</organism>
<evidence type="ECO:0000256" key="5">
    <source>
        <dbReference type="RuleBase" id="RU003792"/>
    </source>
</evidence>
<proteinExistence type="inferred from homology"/>
<comment type="caution">
    <text evidence="8">The sequence shown here is derived from an EMBL/GenBank/DDBJ whole genome shotgun (WGS) entry which is preliminary data.</text>
</comment>
<comment type="similarity">
    <text evidence="1 4 5">Belongs to the tRNA pseudouridine synthase TruA family.</text>
</comment>
<accession>A0A9X0QF25</accession>
<feature type="region of interest" description="Disordered" evidence="6">
    <location>
        <begin position="171"/>
        <end position="191"/>
    </location>
</feature>
<evidence type="ECO:0000256" key="4">
    <source>
        <dbReference type="HAMAP-Rule" id="MF_00171"/>
    </source>
</evidence>
<comment type="function">
    <text evidence="4">Formation of pseudouridine at positions 38, 39 and 40 in the anticodon stem and loop of transfer RNAs.</text>
</comment>
<evidence type="ECO:0000256" key="6">
    <source>
        <dbReference type="SAM" id="MobiDB-lite"/>
    </source>
</evidence>